<evidence type="ECO:0000256" key="1">
    <source>
        <dbReference type="ARBA" id="ARBA00009018"/>
    </source>
</evidence>
<proteinExistence type="inferred from homology"/>
<dbReference type="STRING" id="163359.A9R16_06970"/>
<dbReference type="GO" id="GO:0004140">
    <property type="term" value="F:dephospho-CoA kinase activity"/>
    <property type="evidence" value="ECO:0007669"/>
    <property type="project" value="UniProtKB-UniRule"/>
</dbReference>
<evidence type="ECO:0000313" key="8">
    <source>
        <dbReference type="Proteomes" id="UP000253250"/>
    </source>
</evidence>
<dbReference type="RefSeq" id="WP_065968816.1">
    <property type="nucleotide sequence ID" value="NZ_CP080624.1"/>
</dbReference>
<dbReference type="GO" id="GO:0005737">
    <property type="term" value="C:cytoplasm"/>
    <property type="evidence" value="ECO:0007669"/>
    <property type="project" value="UniProtKB-SubCell"/>
</dbReference>
<feature type="binding site" evidence="5">
    <location>
        <begin position="13"/>
        <end position="18"/>
    </location>
    <ligand>
        <name>ATP</name>
        <dbReference type="ChEBI" id="CHEBI:30616"/>
    </ligand>
</feature>
<keyword evidence="4 5" id="KW-0173">Coenzyme A biosynthesis</keyword>
<dbReference type="PROSITE" id="PS51219">
    <property type="entry name" value="DPCK"/>
    <property type="match status" value="1"/>
</dbReference>
<dbReference type="EMBL" id="PSYR01000002">
    <property type="protein sequence ID" value="RCN56619.1"/>
    <property type="molecule type" value="Genomic_DNA"/>
</dbReference>
<dbReference type="HAMAP" id="MF_00376">
    <property type="entry name" value="Dephospho_CoA_kinase"/>
    <property type="match status" value="1"/>
</dbReference>
<reference evidence="7 8" key="1">
    <citation type="submission" date="2018-02" db="EMBL/GenBank/DDBJ databases">
        <title>Insights into the biology of acidophilic members of the Acidiferrobacteraceae family derived from comparative genomic analyses.</title>
        <authorList>
            <person name="Issotta F."/>
            <person name="Thyssen C."/>
            <person name="Mena C."/>
            <person name="Moya A."/>
            <person name="Bellenberg S."/>
            <person name="Sproer C."/>
            <person name="Covarrubias P.C."/>
            <person name="Sand W."/>
            <person name="Quatrini R."/>
            <person name="Vera M."/>
        </authorList>
    </citation>
    <scope>NUCLEOTIDE SEQUENCE [LARGE SCALE GENOMIC DNA]</scope>
    <source>
        <strain evidence="8">m-1</strain>
    </source>
</reference>
<organism evidence="7 8">
    <name type="scientific">Acidiferrobacter thiooxydans</name>
    <dbReference type="NCBI Taxonomy" id="163359"/>
    <lineage>
        <taxon>Bacteria</taxon>
        <taxon>Pseudomonadati</taxon>
        <taxon>Pseudomonadota</taxon>
        <taxon>Gammaproteobacteria</taxon>
        <taxon>Acidiferrobacterales</taxon>
        <taxon>Acidiferrobacteraceae</taxon>
        <taxon>Acidiferrobacter</taxon>
    </lineage>
</organism>
<comment type="subcellular location">
    <subcellularLocation>
        <location evidence="5">Cytoplasm</location>
    </subcellularLocation>
</comment>
<evidence type="ECO:0000256" key="3">
    <source>
        <dbReference type="ARBA" id="ARBA00022840"/>
    </source>
</evidence>
<dbReference type="OrthoDB" id="9812943at2"/>
<keyword evidence="8" id="KW-1185">Reference proteome</keyword>
<dbReference type="EC" id="2.7.1.24" evidence="5 6"/>
<keyword evidence="5" id="KW-0963">Cytoplasm</keyword>
<evidence type="ECO:0000256" key="4">
    <source>
        <dbReference type="ARBA" id="ARBA00022993"/>
    </source>
</evidence>
<comment type="pathway">
    <text evidence="5">Cofactor biosynthesis; coenzyme A biosynthesis; CoA from (R)-pantothenate: step 5/5.</text>
</comment>
<keyword evidence="5 7" id="KW-0418">Kinase</keyword>
<dbReference type="InterPro" id="IPR001977">
    <property type="entry name" value="Depp_CoAkinase"/>
</dbReference>
<dbReference type="PANTHER" id="PTHR10695">
    <property type="entry name" value="DEPHOSPHO-COA KINASE-RELATED"/>
    <property type="match status" value="1"/>
</dbReference>
<keyword evidence="5" id="KW-0808">Transferase</keyword>
<comment type="caution">
    <text evidence="7">The sequence shown here is derived from an EMBL/GenBank/DDBJ whole genome shotgun (WGS) entry which is preliminary data.</text>
</comment>
<dbReference type="CDD" id="cd02022">
    <property type="entry name" value="DPCK"/>
    <property type="match status" value="1"/>
</dbReference>
<dbReference type="GO" id="GO:0015937">
    <property type="term" value="P:coenzyme A biosynthetic process"/>
    <property type="evidence" value="ECO:0007669"/>
    <property type="project" value="UniProtKB-UniRule"/>
</dbReference>
<dbReference type="Pfam" id="PF01121">
    <property type="entry name" value="CoaE"/>
    <property type="match status" value="1"/>
</dbReference>
<dbReference type="PANTHER" id="PTHR10695:SF46">
    <property type="entry name" value="BIFUNCTIONAL COENZYME A SYNTHASE-RELATED"/>
    <property type="match status" value="1"/>
</dbReference>
<name>A0A1C2G4J6_9GAMM</name>
<keyword evidence="2 5" id="KW-0547">Nucleotide-binding</keyword>
<comment type="similarity">
    <text evidence="1 5">Belongs to the CoaE family.</text>
</comment>
<dbReference type="NCBIfam" id="TIGR00152">
    <property type="entry name" value="dephospho-CoA kinase"/>
    <property type="match status" value="1"/>
</dbReference>
<dbReference type="Gene3D" id="3.40.50.300">
    <property type="entry name" value="P-loop containing nucleotide triphosphate hydrolases"/>
    <property type="match status" value="1"/>
</dbReference>
<comment type="catalytic activity">
    <reaction evidence="5">
        <text>3'-dephospho-CoA + ATP = ADP + CoA + H(+)</text>
        <dbReference type="Rhea" id="RHEA:18245"/>
        <dbReference type="ChEBI" id="CHEBI:15378"/>
        <dbReference type="ChEBI" id="CHEBI:30616"/>
        <dbReference type="ChEBI" id="CHEBI:57287"/>
        <dbReference type="ChEBI" id="CHEBI:57328"/>
        <dbReference type="ChEBI" id="CHEBI:456216"/>
        <dbReference type="EC" id="2.7.1.24"/>
    </reaction>
</comment>
<dbReference type="AlphaFoldDB" id="A0A1C2G4J6"/>
<evidence type="ECO:0000256" key="5">
    <source>
        <dbReference type="HAMAP-Rule" id="MF_00376"/>
    </source>
</evidence>
<dbReference type="UniPathway" id="UPA00241">
    <property type="reaction ID" value="UER00356"/>
</dbReference>
<gene>
    <name evidence="5" type="primary">coaE</name>
    <name evidence="7" type="ORF">C4900_12630</name>
</gene>
<keyword evidence="3 5" id="KW-0067">ATP-binding</keyword>
<dbReference type="Proteomes" id="UP000253250">
    <property type="component" value="Unassembled WGS sequence"/>
</dbReference>
<dbReference type="GO" id="GO:0005524">
    <property type="term" value="F:ATP binding"/>
    <property type="evidence" value="ECO:0007669"/>
    <property type="project" value="UniProtKB-UniRule"/>
</dbReference>
<evidence type="ECO:0000256" key="6">
    <source>
        <dbReference type="NCBIfam" id="TIGR00152"/>
    </source>
</evidence>
<accession>A0A1C2G4J6</accession>
<comment type="function">
    <text evidence="5">Catalyzes the phosphorylation of the 3'-hydroxyl group of dephosphocoenzyme A to form coenzyme A.</text>
</comment>
<sequence>MASYRVALTGGAGAGKSAAAQVFAECGAVVVDADQIAHELLEPGQAANAAVRTAFGDDQIADSEGRILRPRLRERVFSDPRARKTLEAILHPPIQELMRGRSRGARPYAVLVIPLLAETGRPPWIDRVLVIDAEPSVQRRRLQERGLDAISIERLLAIQASPAVRRALADDILENAGSLQALAEGVRTLHARYQARATTP</sequence>
<dbReference type="SUPFAM" id="SSF52540">
    <property type="entry name" value="P-loop containing nucleoside triphosphate hydrolases"/>
    <property type="match status" value="1"/>
</dbReference>
<evidence type="ECO:0000313" key="7">
    <source>
        <dbReference type="EMBL" id="RCN56619.1"/>
    </source>
</evidence>
<protein>
    <recommendedName>
        <fullName evidence="5 6">Dephospho-CoA kinase</fullName>
        <ecNumber evidence="5 6">2.7.1.24</ecNumber>
    </recommendedName>
    <alternativeName>
        <fullName evidence="5">Dephosphocoenzyme A kinase</fullName>
    </alternativeName>
</protein>
<evidence type="ECO:0000256" key="2">
    <source>
        <dbReference type="ARBA" id="ARBA00022741"/>
    </source>
</evidence>
<dbReference type="InterPro" id="IPR027417">
    <property type="entry name" value="P-loop_NTPase"/>
</dbReference>